<keyword evidence="1" id="KW-0812">Transmembrane</keyword>
<name>A0A3P7V4N4_RODNA</name>
<evidence type="ECO:0000256" key="1">
    <source>
        <dbReference type="SAM" id="Phobius"/>
    </source>
</evidence>
<proteinExistence type="predicted"/>
<dbReference type="AlphaFoldDB" id="A0A3P7V4N4"/>
<feature type="transmembrane region" description="Helical" evidence="1">
    <location>
        <begin position="43"/>
        <end position="62"/>
    </location>
</feature>
<protein>
    <recommendedName>
        <fullName evidence="4">Transmembrane protein</fullName>
    </recommendedName>
</protein>
<evidence type="ECO:0000313" key="3">
    <source>
        <dbReference type="Proteomes" id="UP000278807"/>
    </source>
</evidence>
<reference evidence="2 3" key="1">
    <citation type="submission" date="2018-11" db="EMBL/GenBank/DDBJ databases">
        <authorList>
            <consortium name="Pathogen Informatics"/>
        </authorList>
    </citation>
    <scope>NUCLEOTIDE SEQUENCE [LARGE SCALE GENOMIC DNA]</scope>
</reference>
<organism evidence="2 3">
    <name type="scientific">Rodentolepis nana</name>
    <name type="common">Dwarf tapeworm</name>
    <name type="synonym">Hymenolepis nana</name>
    <dbReference type="NCBI Taxonomy" id="102285"/>
    <lineage>
        <taxon>Eukaryota</taxon>
        <taxon>Metazoa</taxon>
        <taxon>Spiralia</taxon>
        <taxon>Lophotrochozoa</taxon>
        <taxon>Platyhelminthes</taxon>
        <taxon>Cestoda</taxon>
        <taxon>Eucestoda</taxon>
        <taxon>Cyclophyllidea</taxon>
        <taxon>Hymenolepididae</taxon>
        <taxon>Rodentolepis</taxon>
    </lineage>
</organism>
<sequence length="68" mass="7652">MNREQNTQPEQTKSPEFQRFEHLESGLLVIQRATTTTSSSTNIPVSLITLTVSSFVNFLFHLSSPLTL</sequence>
<accession>A0A3P7V4N4</accession>
<gene>
    <name evidence="2" type="ORF">HNAJ_LOCUS125</name>
</gene>
<evidence type="ECO:0000313" key="2">
    <source>
        <dbReference type="EMBL" id="VDN95984.1"/>
    </source>
</evidence>
<dbReference type="Proteomes" id="UP000278807">
    <property type="component" value="Unassembled WGS sequence"/>
</dbReference>
<keyword evidence="1" id="KW-1133">Transmembrane helix</keyword>
<keyword evidence="1" id="KW-0472">Membrane</keyword>
<keyword evidence="3" id="KW-1185">Reference proteome</keyword>
<dbReference type="EMBL" id="UZAE01000026">
    <property type="protein sequence ID" value="VDN95984.1"/>
    <property type="molecule type" value="Genomic_DNA"/>
</dbReference>
<evidence type="ECO:0008006" key="4">
    <source>
        <dbReference type="Google" id="ProtNLM"/>
    </source>
</evidence>